<sequence length="118" mass="12583">MAELGAGLVPKSPLGRGFLTGAVQTAALDPTDFRARTPRFIGDAAKQNQVIAETVRNVAERLGVLPAQVALAWVYAQAPRLGVPSYRSLVPATPTGSNRTSPPWTSNLMRTRLPSCSR</sequence>
<dbReference type="AlphaFoldDB" id="A0A1X1ZW43"/>
<dbReference type="RefSeq" id="WP_211284850.1">
    <property type="nucleotide sequence ID" value="NZ_JACKRZ010000258.1"/>
</dbReference>
<evidence type="ECO:0000313" key="5">
    <source>
        <dbReference type="Proteomes" id="UP000193529"/>
    </source>
</evidence>
<evidence type="ECO:0000259" key="3">
    <source>
        <dbReference type="Pfam" id="PF00248"/>
    </source>
</evidence>
<proteinExistence type="predicted"/>
<dbReference type="Pfam" id="PF00248">
    <property type="entry name" value="Aldo_ket_red"/>
    <property type="match status" value="1"/>
</dbReference>
<organism evidence="4 5">
    <name type="scientific">Mycobacterium palustre</name>
    <dbReference type="NCBI Taxonomy" id="153971"/>
    <lineage>
        <taxon>Bacteria</taxon>
        <taxon>Bacillati</taxon>
        <taxon>Actinomycetota</taxon>
        <taxon>Actinomycetes</taxon>
        <taxon>Mycobacteriales</taxon>
        <taxon>Mycobacteriaceae</taxon>
        <taxon>Mycobacterium</taxon>
        <taxon>Mycobacterium simiae complex</taxon>
    </lineage>
</organism>
<dbReference type="EMBL" id="LQPJ01000061">
    <property type="protein sequence ID" value="ORW28278.1"/>
    <property type="molecule type" value="Genomic_DNA"/>
</dbReference>
<dbReference type="Gene3D" id="3.20.20.100">
    <property type="entry name" value="NADP-dependent oxidoreductase domain"/>
    <property type="match status" value="1"/>
</dbReference>
<dbReference type="Proteomes" id="UP000193529">
    <property type="component" value="Unassembled WGS sequence"/>
</dbReference>
<evidence type="ECO:0000313" key="4">
    <source>
        <dbReference type="EMBL" id="ORW28278.1"/>
    </source>
</evidence>
<evidence type="ECO:0000256" key="2">
    <source>
        <dbReference type="SAM" id="MobiDB-lite"/>
    </source>
</evidence>
<comment type="caution">
    <text evidence="4">The sequence shown here is derived from an EMBL/GenBank/DDBJ whole genome shotgun (WGS) entry which is preliminary data.</text>
</comment>
<feature type="domain" description="NADP-dependent oxidoreductase" evidence="3">
    <location>
        <begin position="3"/>
        <end position="80"/>
    </location>
</feature>
<dbReference type="PANTHER" id="PTHR43625:SF40">
    <property type="entry name" value="ALDO-KETO REDUCTASE YAKC [NADP(+)]"/>
    <property type="match status" value="1"/>
</dbReference>
<dbReference type="GO" id="GO:0005737">
    <property type="term" value="C:cytoplasm"/>
    <property type="evidence" value="ECO:0007669"/>
    <property type="project" value="TreeGrafter"/>
</dbReference>
<dbReference type="PANTHER" id="PTHR43625">
    <property type="entry name" value="AFLATOXIN B1 ALDEHYDE REDUCTASE"/>
    <property type="match status" value="1"/>
</dbReference>
<name>A0A1X1ZW43_9MYCO</name>
<gene>
    <name evidence="4" type="ORF">AWC19_27295</name>
</gene>
<dbReference type="STRING" id="153971.AWC19_27295"/>
<dbReference type="InterPro" id="IPR036812">
    <property type="entry name" value="NAD(P)_OxRdtase_dom_sf"/>
</dbReference>
<dbReference type="SUPFAM" id="SSF51430">
    <property type="entry name" value="NAD(P)-linked oxidoreductase"/>
    <property type="match status" value="1"/>
</dbReference>
<evidence type="ECO:0000256" key="1">
    <source>
        <dbReference type="ARBA" id="ARBA00023002"/>
    </source>
</evidence>
<feature type="region of interest" description="Disordered" evidence="2">
    <location>
        <begin position="86"/>
        <end position="118"/>
    </location>
</feature>
<accession>A0A1X1ZW43</accession>
<dbReference type="GO" id="GO:0016491">
    <property type="term" value="F:oxidoreductase activity"/>
    <property type="evidence" value="ECO:0007669"/>
    <property type="project" value="UniProtKB-KW"/>
</dbReference>
<feature type="compositionally biased region" description="Polar residues" evidence="2">
    <location>
        <begin position="94"/>
        <end position="118"/>
    </location>
</feature>
<keyword evidence="1" id="KW-0560">Oxidoreductase</keyword>
<protein>
    <recommendedName>
        <fullName evidence="3">NADP-dependent oxidoreductase domain-containing protein</fullName>
    </recommendedName>
</protein>
<dbReference type="InterPro" id="IPR023210">
    <property type="entry name" value="NADP_OxRdtase_dom"/>
</dbReference>
<dbReference type="InterPro" id="IPR050791">
    <property type="entry name" value="Aldo-Keto_reductase"/>
</dbReference>
<reference evidence="4 5" key="1">
    <citation type="submission" date="2016-01" db="EMBL/GenBank/DDBJ databases">
        <title>The new phylogeny of the genus Mycobacterium.</title>
        <authorList>
            <person name="Tarcisio F."/>
            <person name="Conor M."/>
            <person name="Antonella G."/>
            <person name="Elisabetta G."/>
            <person name="Giulia F.S."/>
            <person name="Sara T."/>
            <person name="Anna F."/>
            <person name="Clotilde B."/>
            <person name="Roberto B."/>
            <person name="Veronica D.S."/>
            <person name="Fabio R."/>
            <person name="Monica P."/>
            <person name="Olivier J."/>
            <person name="Enrico T."/>
            <person name="Nicola S."/>
        </authorList>
    </citation>
    <scope>NUCLEOTIDE SEQUENCE [LARGE SCALE GENOMIC DNA]</scope>
    <source>
        <strain evidence="4 5">DSM 44572</strain>
    </source>
</reference>
<keyword evidence="5" id="KW-1185">Reference proteome</keyword>